<gene>
    <name evidence="2" type="ORF">TeGR_g8447</name>
</gene>
<feature type="compositionally biased region" description="Acidic residues" evidence="1">
    <location>
        <begin position="78"/>
        <end position="100"/>
    </location>
</feature>
<sequence length="265" mass="27951">MAHSSGGEMYGGQQYIRSAASALNDGDKKNSAKAKGKRKGKVKAEEEDDGSAATTLSAKSDVKESLTVDVESEKAGGDEEGGDEEGGSDDESSSEEEENLIVEGKRKRSPKLIPDFYIQAQPWADGDGDGDEGVVGTPVKGGKGGMGGKGGKGGKVVSKTPPSSSRKKSPAPGSAGTNARAPQSAAIQAAIDKWGADLHCCKKKFKPFRVHVVTTTVDATGKTTTRIDVERMFGCQYHHEARKAVIKKHGERKGWQPYGVWSAKK</sequence>
<accession>A0ABQ6N459</accession>
<keyword evidence="3" id="KW-1185">Reference proteome</keyword>
<evidence type="ECO:0000313" key="3">
    <source>
        <dbReference type="Proteomes" id="UP001165060"/>
    </source>
</evidence>
<feature type="compositionally biased region" description="Low complexity" evidence="1">
    <location>
        <begin position="155"/>
        <end position="184"/>
    </location>
</feature>
<proteinExistence type="predicted"/>
<evidence type="ECO:0000256" key="1">
    <source>
        <dbReference type="SAM" id="MobiDB-lite"/>
    </source>
</evidence>
<feature type="compositionally biased region" description="Gly residues" evidence="1">
    <location>
        <begin position="139"/>
        <end position="154"/>
    </location>
</feature>
<reference evidence="2 3" key="1">
    <citation type="journal article" date="2023" name="Commun. Biol.">
        <title>Genome analysis of Parmales, the sister group of diatoms, reveals the evolutionary specialization of diatoms from phago-mixotrophs to photoautotrophs.</title>
        <authorList>
            <person name="Ban H."/>
            <person name="Sato S."/>
            <person name="Yoshikawa S."/>
            <person name="Yamada K."/>
            <person name="Nakamura Y."/>
            <person name="Ichinomiya M."/>
            <person name="Sato N."/>
            <person name="Blanc-Mathieu R."/>
            <person name="Endo H."/>
            <person name="Kuwata A."/>
            <person name="Ogata H."/>
        </authorList>
    </citation>
    <scope>NUCLEOTIDE SEQUENCE [LARGE SCALE GENOMIC DNA]</scope>
</reference>
<protein>
    <submittedName>
        <fullName evidence="2">Uncharacterized protein</fullName>
    </submittedName>
</protein>
<feature type="compositionally biased region" description="Basic and acidic residues" evidence="1">
    <location>
        <begin position="60"/>
        <end position="77"/>
    </location>
</feature>
<feature type="compositionally biased region" description="Basic residues" evidence="1">
    <location>
        <begin position="31"/>
        <end position="41"/>
    </location>
</feature>
<dbReference type="EMBL" id="BRYB01002083">
    <property type="protein sequence ID" value="GMI39422.1"/>
    <property type="molecule type" value="Genomic_DNA"/>
</dbReference>
<organism evidence="2 3">
    <name type="scientific">Tetraparma gracilis</name>
    <dbReference type="NCBI Taxonomy" id="2962635"/>
    <lineage>
        <taxon>Eukaryota</taxon>
        <taxon>Sar</taxon>
        <taxon>Stramenopiles</taxon>
        <taxon>Ochrophyta</taxon>
        <taxon>Bolidophyceae</taxon>
        <taxon>Parmales</taxon>
        <taxon>Triparmaceae</taxon>
        <taxon>Tetraparma</taxon>
    </lineage>
</organism>
<feature type="region of interest" description="Disordered" evidence="1">
    <location>
        <begin position="21"/>
        <end position="184"/>
    </location>
</feature>
<evidence type="ECO:0000313" key="2">
    <source>
        <dbReference type="EMBL" id="GMI39422.1"/>
    </source>
</evidence>
<name>A0ABQ6N459_9STRA</name>
<dbReference type="Proteomes" id="UP001165060">
    <property type="component" value="Unassembled WGS sequence"/>
</dbReference>
<feature type="non-terminal residue" evidence="2">
    <location>
        <position position="265"/>
    </location>
</feature>
<comment type="caution">
    <text evidence="2">The sequence shown here is derived from an EMBL/GenBank/DDBJ whole genome shotgun (WGS) entry which is preliminary data.</text>
</comment>